<comment type="subcellular location">
    <subcellularLocation>
        <location evidence="1">Golgi apparatus membrane</location>
        <topology evidence="1">Single-pass type IV membrane protein</topology>
    </subcellularLocation>
</comment>
<evidence type="ECO:0000256" key="6">
    <source>
        <dbReference type="ARBA" id="ARBA00023034"/>
    </source>
</evidence>
<dbReference type="GO" id="GO:0031201">
    <property type="term" value="C:SNARE complex"/>
    <property type="evidence" value="ECO:0007669"/>
    <property type="project" value="TreeGrafter"/>
</dbReference>
<evidence type="ECO:0000256" key="10">
    <source>
        <dbReference type="SAM" id="Phobius"/>
    </source>
</evidence>
<dbReference type="Proteomes" id="UP001344447">
    <property type="component" value="Unassembled WGS sequence"/>
</dbReference>
<keyword evidence="2 8" id="KW-0813">Transport</keyword>
<dbReference type="EMBL" id="JAVFKY010000005">
    <property type="protein sequence ID" value="KAK5576362.1"/>
    <property type="molecule type" value="Genomic_DNA"/>
</dbReference>
<dbReference type="Pfam" id="PF12352">
    <property type="entry name" value="V-SNARE_C"/>
    <property type="match status" value="1"/>
</dbReference>
<evidence type="ECO:0000313" key="11">
    <source>
        <dbReference type="EMBL" id="KAK5576362.1"/>
    </source>
</evidence>
<evidence type="ECO:0000256" key="5">
    <source>
        <dbReference type="ARBA" id="ARBA00022989"/>
    </source>
</evidence>
<evidence type="ECO:0000313" key="12">
    <source>
        <dbReference type="Proteomes" id="UP001344447"/>
    </source>
</evidence>
<dbReference type="GO" id="GO:0015031">
    <property type="term" value="P:protein transport"/>
    <property type="evidence" value="ECO:0007669"/>
    <property type="project" value="UniProtKB-KW"/>
</dbReference>
<dbReference type="GO" id="GO:0031902">
    <property type="term" value="C:late endosome membrane"/>
    <property type="evidence" value="ECO:0007669"/>
    <property type="project" value="TreeGrafter"/>
</dbReference>
<evidence type="ECO:0000256" key="7">
    <source>
        <dbReference type="ARBA" id="ARBA00023136"/>
    </source>
</evidence>
<sequence length="252" mass="28548">MYSNDSGHGYGYGYSTNNNNSSIGNLQHRDTSNRDNGSGSGGSGLDDLYKQANKLLFSIRNDLETLETGTDTSVIIQSKLSTNINHLSRLSDQIDGMVSNEPIAKREIWRIKVKQLVEESKSLRKSLDMFLQTKYKKQMEEEEKNKLMGKRKAGENSAIGNLMKENKHLNDSNSTLDSLTEMGNSIIYNLVGQNSKLKGVNKKIYDIANTLGLSRSVIQKIKRRQHQDKVIVYSGMVIVLIIVFLLWYFFRK</sequence>
<evidence type="ECO:0000256" key="2">
    <source>
        <dbReference type="ARBA" id="ARBA00022448"/>
    </source>
</evidence>
<dbReference type="GO" id="GO:0012507">
    <property type="term" value="C:ER to Golgi transport vesicle membrane"/>
    <property type="evidence" value="ECO:0007669"/>
    <property type="project" value="TreeGrafter"/>
</dbReference>
<evidence type="ECO:0000256" key="4">
    <source>
        <dbReference type="ARBA" id="ARBA00022927"/>
    </source>
</evidence>
<proteinExistence type="predicted"/>
<reference evidence="11 12" key="1">
    <citation type="submission" date="2023-11" db="EMBL/GenBank/DDBJ databases">
        <title>Dfirmibasis_genome.</title>
        <authorList>
            <person name="Edelbroek B."/>
            <person name="Kjellin J."/>
            <person name="Jerlstrom-Hultqvist J."/>
            <person name="Soderbom F."/>
        </authorList>
    </citation>
    <scope>NUCLEOTIDE SEQUENCE [LARGE SCALE GENOMIC DNA]</scope>
    <source>
        <strain evidence="11 12">TNS-C-14</strain>
    </source>
</reference>
<dbReference type="PANTHER" id="PTHR21230">
    <property type="entry name" value="VESICLE TRANSPORT V-SNARE PROTEIN VTI1-RELATED"/>
    <property type="match status" value="1"/>
</dbReference>
<evidence type="ECO:0000256" key="9">
    <source>
        <dbReference type="SAM" id="MobiDB-lite"/>
    </source>
</evidence>
<keyword evidence="4 8" id="KW-0653">Protein transport</keyword>
<evidence type="ECO:0000256" key="8">
    <source>
        <dbReference type="PIRNR" id="PIRNR028865"/>
    </source>
</evidence>
<keyword evidence="7 8" id="KW-0472">Membrane</keyword>
<dbReference type="AlphaFoldDB" id="A0AAN7TLX5"/>
<evidence type="ECO:0000256" key="3">
    <source>
        <dbReference type="ARBA" id="ARBA00022692"/>
    </source>
</evidence>
<keyword evidence="5 10" id="KW-1133">Transmembrane helix</keyword>
<dbReference type="SUPFAM" id="SSF58038">
    <property type="entry name" value="SNARE fusion complex"/>
    <property type="match status" value="1"/>
</dbReference>
<keyword evidence="12" id="KW-1185">Reference proteome</keyword>
<dbReference type="InterPro" id="IPR027027">
    <property type="entry name" value="GOSR2/Membrin/Bos1"/>
</dbReference>
<comment type="caution">
    <text evidence="11">The sequence shown here is derived from an EMBL/GenBank/DDBJ whole genome shotgun (WGS) entry which is preliminary data.</text>
</comment>
<evidence type="ECO:0000256" key="1">
    <source>
        <dbReference type="ARBA" id="ARBA00004409"/>
    </source>
</evidence>
<dbReference type="PANTHER" id="PTHR21230:SF1">
    <property type="entry name" value="GOLGI SNAP RECEPTOR COMPLEX MEMBER 2"/>
    <property type="match status" value="1"/>
</dbReference>
<feature type="region of interest" description="Disordered" evidence="9">
    <location>
        <begin position="20"/>
        <end position="44"/>
    </location>
</feature>
<accession>A0AAN7TLX5</accession>
<dbReference type="Gene3D" id="1.20.5.110">
    <property type="match status" value="1"/>
</dbReference>
<dbReference type="GO" id="GO:0006906">
    <property type="term" value="P:vesicle fusion"/>
    <property type="evidence" value="ECO:0007669"/>
    <property type="project" value="TreeGrafter"/>
</dbReference>
<dbReference type="GO" id="GO:0005789">
    <property type="term" value="C:endoplasmic reticulum membrane"/>
    <property type="evidence" value="ECO:0007669"/>
    <property type="project" value="TreeGrafter"/>
</dbReference>
<dbReference type="GO" id="GO:0000149">
    <property type="term" value="F:SNARE binding"/>
    <property type="evidence" value="ECO:0007669"/>
    <property type="project" value="TreeGrafter"/>
</dbReference>
<dbReference type="PIRSF" id="PIRSF028865">
    <property type="entry name" value="Membrin-2"/>
    <property type="match status" value="1"/>
</dbReference>
<gene>
    <name evidence="11" type="ORF">RB653_007503</name>
</gene>
<dbReference type="FunFam" id="1.20.5.110:FF:000224">
    <property type="entry name" value="Uncharacterized protein"/>
    <property type="match status" value="1"/>
</dbReference>
<keyword evidence="3 10" id="KW-0812">Transmembrane</keyword>
<organism evidence="11 12">
    <name type="scientific">Dictyostelium firmibasis</name>
    <dbReference type="NCBI Taxonomy" id="79012"/>
    <lineage>
        <taxon>Eukaryota</taxon>
        <taxon>Amoebozoa</taxon>
        <taxon>Evosea</taxon>
        <taxon>Eumycetozoa</taxon>
        <taxon>Dictyostelia</taxon>
        <taxon>Dictyosteliales</taxon>
        <taxon>Dictyosteliaceae</taxon>
        <taxon>Dictyostelium</taxon>
    </lineage>
</organism>
<dbReference type="GO" id="GO:0000139">
    <property type="term" value="C:Golgi membrane"/>
    <property type="evidence" value="ECO:0007669"/>
    <property type="project" value="UniProtKB-SubCell"/>
</dbReference>
<keyword evidence="6" id="KW-0333">Golgi apparatus</keyword>
<feature type="transmembrane region" description="Helical" evidence="10">
    <location>
        <begin position="230"/>
        <end position="250"/>
    </location>
</feature>
<dbReference type="GO" id="GO:0005484">
    <property type="term" value="F:SNAP receptor activity"/>
    <property type="evidence" value="ECO:0007669"/>
    <property type="project" value="InterPro"/>
</dbReference>
<protein>
    <submittedName>
        <fullName evidence="11">Uncharacterized protein</fullName>
    </submittedName>
</protein>
<name>A0AAN7TLX5_9MYCE</name>